<evidence type="ECO:0000313" key="1">
    <source>
        <dbReference type="EMBL" id="MBB4867437.1"/>
    </source>
</evidence>
<dbReference type="Proteomes" id="UP000566995">
    <property type="component" value="Unassembled WGS sequence"/>
</dbReference>
<accession>A0A7W7KRB6</accession>
<name>A0A7W7KRB6_PSENT</name>
<dbReference type="EMBL" id="JACHLI010000040">
    <property type="protein sequence ID" value="MBB4867437.1"/>
    <property type="molecule type" value="Genomic_DNA"/>
</dbReference>
<reference evidence="1 2" key="1">
    <citation type="submission" date="2020-08" db="EMBL/GenBank/DDBJ databases">
        <title>Functional genomics of gut bacteria from endangered species of beetles.</title>
        <authorList>
            <person name="Carlos-Shanley C."/>
        </authorList>
    </citation>
    <scope>NUCLEOTIDE SEQUENCE [LARGE SCALE GENOMIC DNA]</scope>
    <source>
        <strain evidence="1 2">S00179</strain>
    </source>
</reference>
<protein>
    <submittedName>
        <fullName evidence="1">Uncharacterized protein</fullName>
    </submittedName>
</protein>
<dbReference type="AlphaFoldDB" id="A0A7W7KRB6"/>
<organism evidence="1 2">
    <name type="scientific">Pseudomonas nitroreducens</name>
    <dbReference type="NCBI Taxonomy" id="46680"/>
    <lineage>
        <taxon>Bacteria</taxon>
        <taxon>Pseudomonadati</taxon>
        <taxon>Pseudomonadota</taxon>
        <taxon>Gammaproteobacteria</taxon>
        <taxon>Pseudomonadales</taxon>
        <taxon>Pseudomonadaceae</taxon>
        <taxon>Pseudomonas</taxon>
    </lineage>
</organism>
<comment type="caution">
    <text evidence="1">The sequence shown here is derived from an EMBL/GenBank/DDBJ whole genome shotgun (WGS) entry which is preliminary data.</text>
</comment>
<proteinExistence type="predicted"/>
<dbReference type="RefSeq" id="WP_184596941.1">
    <property type="nucleotide sequence ID" value="NZ_JACHLI010000040.1"/>
</dbReference>
<sequence>MSKPFLFATDTHRLSRKENGDEIVHTLLLNSQRVSPEELSDLCDLEDLLEGAPLDEHLMDDETSGCYRCDLGGHVVYFIQSKGHEDLFTEGGLEPTYFEPIPSVAIHIARDALARVLLPANTAMARGTFGIEGGSEMIADDLEYTWGPFPRFRLFRDGEAVCGLSTESGRVHMVYSAIRGQGLATELFDRAKAFLGDLEHSSQLTDDGKAFVAALTRRDEGFEP</sequence>
<gene>
    <name evidence="1" type="ORF">HNP46_006350</name>
</gene>
<evidence type="ECO:0000313" key="2">
    <source>
        <dbReference type="Proteomes" id="UP000566995"/>
    </source>
</evidence>